<dbReference type="SMART" id="SM00382">
    <property type="entry name" value="AAA"/>
    <property type="match status" value="1"/>
</dbReference>
<sequence>MKRIEKIYNYMVVETKKLTMEDLKRNIGFSAIEISEKLDILRNNVSMELNTLLRQDKIIKVKGRPVLYLDKASMEGIIGCKLELGPIEVNSVEELIKEDSRELEEDKVKSPFDFLIGAESGLKNQIEQAKAAMLYPPNGLHTLIVGQTGVGKTLFANMMYNYARYSQRLGEEAPFIVFNCADYYNNPQLLISHIFGHAKGAFTGADVEKDGLVEKANGGILFLDEIHRLPPEGQEMIFYFMDTGTYNKLGDTDRKRKSSVLIIGATTEEPGSSLLKTFVRRIPIVINIPSLEERPVKDKLDILKFLLSNEAHRVNKKIKIESDAVKALIGSASYGNIGQMKSNIQLVCAKGFLNSIDNKDSIDIDFKSLPSDIKSGLFSLSGKRKEIEELAKYIESQIVVTPGGYVNLIEEDAYEPPFNLYKIIEDKAAVLKYEGLDEDFIKKFITTDINIHIKSFYDKFKNNASDREKILKIVNEDILKFAEEIKILIEKKTSKKLNERFLYALSLHLSAFLKRVEGNTPLRYTNIEDIIKDNPEEFNISMEIKNLIEQRYNIIVPDMEVIYLTLLISTINDAQKAEHVAVIVAAHGNNTASSMVNVAKKLLGEGVVDAIDMPLEVSPKKILDDMISKVKEIDMGKGVLLLVDMGSLANFGPIITEKTGVKIKTIDMVSTPLVLEAVRKANIFDMDLETIYESLRDFRGYGGLIIESEAKNDKNKAIITICSTGVGTAEKLKELVSDIITNLTDKEIEIIPVGVKELDKRIDSIKNKFNIMASVGIMNPNISAPFISLEDLIGGSGEQMLTGIVQQHHIQVKPKDTNIVVKDLCLDSLKQFLTFLNPFKVISVLMNFLRVLEANLNQKFDNSMCIKIVVHVGCALERMVVNDGLIFRDNIDELDENVINALKNCNNVVKNSLNIELSDDEIYYIVEMLQ</sequence>
<dbReference type="InterPro" id="IPR025943">
    <property type="entry name" value="Sigma_54_int_dom_ATP-bd_2"/>
</dbReference>
<dbReference type="InterPro" id="IPR004701">
    <property type="entry name" value="PTS_EIIA_man-typ"/>
</dbReference>
<dbReference type="EMBL" id="BMBA01000003">
    <property type="protein sequence ID" value="GFZ32718.1"/>
    <property type="molecule type" value="Genomic_DNA"/>
</dbReference>
<dbReference type="Pfam" id="PF00158">
    <property type="entry name" value="Sigma54_activat"/>
    <property type="match status" value="1"/>
</dbReference>
<feature type="domain" description="PRD" evidence="8">
    <location>
        <begin position="836"/>
        <end position="930"/>
    </location>
</feature>
<feature type="domain" description="PTS EIIA type-4" evidence="7">
    <location>
        <begin position="579"/>
        <end position="718"/>
    </location>
</feature>
<feature type="domain" description="Sigma-54 factor interaction" evidence="6">
    <location>
        <begin position="115"/>
        <end position="349"/>
    </location>
</feature>
<dbReference type="Gene3D" id="3.40.50.300">
    <property type="entry name" value="P-loop containing nucleotide triphosphate hydrolases"/>
    <property type="match status" value="1"/>
</dbReference>
<evidence type="ECO:0000256" key="2">
    <source>
        <dbReference type="ARBA" id="ARBA00022741"/>
    </source>
</evidence>
<protein>
    <submittedName>
        <fullName evidence="9">Transcriptional regulator</fullName>
    </submittedName>
</protein>
<evidence type="ECO:0000313" key="10">
    <source>
        <dbReference type="Proteomes" id="UP000663802"/>
    </source>
</evidence>
<dbReference type="InterPro" id="IPR036390">
    <property type="entry name" value="WH_DNA-bd_sf"/>
</dbReference>
<dbReference type="InterPro" id="IPR003593">
    <property type="entry name" value="AAA+_ATPase"/>
</dbReference>
<dbReference type="SUPFAM" id="SSF52540">
    <property type="entry name" value="P-loop containing nucleoside triphosphate hydrolases"/>
    <property type="match status" value="1"/>
</dbReference>
<dbReference type="InterPro" id="IPR027417">
    <property type="entry name" value="P-loop_NTPase"/>
</dbReference>
<evidence type="ECO:0000256" key="4">
    <source>
        <dbReference type="ARBA" id="ARBA00022840"/>
    </source>
</evidence>
<evidence type="ECO:0000313" key="9">
    <source>
        <dbReference type="EMBL" id="GFZ32718.1"/>
    </source>
</evidence>
<dbReference type="Pfam" id="PF00874">
    <property type="entry name" value="PRD"/>
    <property type="match status" value="2"/>
</dbReference>
<feature type="domain" description="PRD" evidence="8">
    <location>
        <begin position="473"/>
        <end position="578"/>
    </location>
</feature>
<dbReference type="InterPro" id="IPR036662">
    <property type="entry name" value="PTS_EIIA_man-typ_sf"/>
</dbReference>
<keyword evidence="4" id="KW-0067">ATP-binding</keyword>
<evidence type="ECO:0000256" key="5">
    <source>
        <dbReference type="ARBA" id="ARBA00023125"/>
    </source>
</evidence>
<evidence type="ECO:0000259" key="7">
    <source>
        <dbReference type="PROSITE" id="PS51096"/>
    </source>
</evidence>
<dbReference type="Proteomes" id="UP000663802">
    <property type="component" value="Unassembled WGS sequence"/>
</dbReference>
<dbReference type="InterPro" id="IPR036634">
    <property type="entry name" value="PRD_sf"/>
</dbReference>
<dbReference type="SUPFAM" id="SSF46785">
    <property type="entry name" value="Winged helix' DNA-binding domain"/>
    <property type="match status" value="1"/>
</dbReference>
<dbReference type="Pfam" id="PF03610">
    <property type="entry name" value="EIIA-man"/>
    <property type="match status" value="1"/>
</dbReference>
<keyword evidence="5" id="KW-0238">DNA-binding</keyword>
<keyword evidence="1" id="KW-0808">Transferase</keyword>
<proteinExistence type="predicted"/>
<dbReference type="InterPro" id="IPR011608">
    <property type="entry name" value="PRD"/>
</dbReference>
<evidence type="ECO:0000256" key="1">
    <source>
        <dbReference type="ARBA" id="ARBA00022679"/>
    </source>
</evidence>
<evidence type="ECO:0000256" key="3">
    <source>
        <dbReference type="ARBA" id="ARBA00022777"/>
    </source>
</evidence>
<dbReference type="SUPFAM" id="SSF63520">
    <property type="entry name" value="PTS-regulatory domain, PRD"/>
    <property type="match status" value="2"/>
</dbReference>
<accession>A0ABQ1EDW5</accession>
<dbReference type="CDD" id="cd00006">
    <property type="entry name" value="PTS_IIA_man"/>
    <property type="match status" value="1"/>
</dbReference>
<dbReference type="Gene3D" id="3.40.50.510">
    <property type="entry name" value="Phosphotransferase system, mannose-type IIA component"/>
    <property type="match status" value="1"/>
</dbReference>
<dbReference type="Gene3D" id="1.10.1790.10">
    <property type="entry name" value="PRD domain"/>
    <property type="match status" value="2"/>
</dbReference>
<dbReference type="PROSITE" id="PS51372">
    <property type="entry name" value="PRD_2"/>
    <property type="match status" value="2"/>
</dbReference>
<dbReference type="RefSeq" id="WP_206870991.1">
    <property type="nucleotide sequence ID" value="NZ_BMBA01000003.1"/>
</dbReference>
<dbReference type="InterPro" id="IPR033887">
    <property type="entry name" value="PTS_IIA_man"/>
</dbReference>
<dbReference type="SUPFAM" id="SSF53062">
    <property type="entry name" value="PTS system fructose IIA component-like"/>
    <property type="match status" value="1"/>
</dbReference>
<dbReference type="InterPro" id="IPR002078">
    <property type="entry name" value="Sigma_54_int"/>
</dbReference>
<keyword evidence="3" id="KW-0418">Kinase</keyword>
<keyword evidence="2" id="KW-0547">Nucleotide-binding</keyword>
<dbReference type="PROSITE" id="PS50045">
    <property type="entry name" value="SIGMA54_INTERACT_4"/>
    <property type="match status" value="1"/>
</dbReference>
<keyword evidence="10" id="KW-1185">Reference proteome</keyword>
<name>A0ABQ1EDW5_9CLOT</name>
<gene>
    <name evidence="9" type="ORF">CSC2_32440</name>
</gene>
<reference evidence="9 10" key="1">
    <citation type="journal article" date="2021" name="Int. J. Syst. Evol. Microbiol.">
        <title>Clostridium zeae sp. nov., isolated from corn silage.</title>
        <authorList>
            <person name="Kobayashi H."/>
            <person name="Tanizawa Y."/>
            <person name="Yagura M."/>
            <person name="Sakamoto M."/>
            <person name="Ohkuma M."/>
            <person name="Tohno M."/>
        </authorList>
    </citation>
    <scope>NUCLEOTIDE SEQUENCE [LARGE SCALE GENOMIC DNA]</scope>
    <source>
        <strain evidence="9 10">CSC2</strain>
    </source>
</reference>
<dbReference type="CDD" id="cd00009">
    <property type="entry name" value="AAA"/>
    <property type="match status" value="1"/>
</dbReference>
<dbReference type="PANTHER" id="PTHR32071">
    <property type="entry name" value="TRANSCRIPTIONAL REGULATORY PROTEIN"/>
    <property type="match status" value="1"/>
</dbReference>
<organism evidence="9 10">
    <name type="scientific">Clostridium zeae</name>
    <dbReference type="NCBI Taxonomy" id="2759022"/>
    <lineage>
        <taxon>Bacteria</taxon>
        <taxon>Bacillati</taxon>
        <taxon>Bacillota</taxon>
        <taxon>Clostridia</taxon>
        <taxon>Eubacteriales</taxon>
        <taxon>Clostridiaceae</taxon>
        <taxon>Clostridium</taxon>
    </lineage>
</organism>
<evidence type="ECO:0000259" key="8">
    <source>
        <dbReference type="PROSITE" id="PS51372"/>
    </source>
</evidence>
<dbReference type="PANTHER" id="PTHR32071:SF90">
    <property type="entry name" value="TRANSCRIPTIONAL REGULATORY PROTEIN LEVR"/>
    <property type="match status" value="1"/>
</dbReference>
<dbReference type="PROSITE" id="PS00676">
    <property type="entry name" value="SIGMA54_INTERACT_2"/>
    <property type="match status" value="1"/>
</dbReference>
<dbReference type="PROSITE" id="PS51096">
    <property type="entry name" value="PTS_EIIA_TYPE_4"/>
    <property type="match status" value="1"/>
</dbReference>
<evidence type="ECO:0000259" key="6">
    <source>
        <dbReference type="PROSITE" id="PS50045"/>
    </source>
</evidence>
<comment type="caution">
    <text evidence="9">The sequence shown here is derived from an EMBL/GenBank/DDBJ whole genome shotgun (WGS) entry which is preliminary data.</text>
</comment>